<proteinExistence type="predicted"/>
<dbReference type="SUPFAM" id="SSF58038">
    <property type="entry name" value="SNARE fusion complex"/>
    <property type="match status" value="1"/>
</dbReference>
<reference evidence="4" key="1">
    <citation type="submission" date="2022-12" db="EMBL/GenBank/DDBJ databases">
        <authorList>
            <person name="Brejova B."/>
        </authorList>
    </citation>
    <scope>NUCLEOTIDE SEQUENCE</scope>
</reference>
<feature type="coiled-coil region" evidence="1">
    <location>
        <begin position="229"/>
        <end position="256"/>
    </location>
</feature>
<dbReference type="PROSITE" id="PS50192">
    <property type="entry name" value="T_SNARE"/>
    <property type="match status" value="1"/>
</dbReference>
<evidence type="ECO:0000256" key="1">
    <source>
        <dbReference type="SAM" id="Coils"/>
    </source>
</evidence>
<dbReference type="Gene3D" id="1.20.5.110">
    <property type="match status" value="1"/>
</dbReference>
<evidence type="ECO:0000313" key="5">
    <source>
        <dbReference type="Proteomes" id="UP001152885"/>
    </source>
</evidence>
<evidence type="ECO:0000313" key="4">
    <source>
        <dbReference type="EMBL" id="CAI5756151.1"/>
    </source>
</evidence>
<keyword evidence="2" id="KW-0812">Transmembrane</keyword>
<keyword evidence="1" id="KW-0175">Coiled coil</keyword>
<gene>
    <name evidence="4" type="ORF">CANVERA_P0669</name>
</gene>
<feature type="domain" description="T-SNARE coiled-coil homology" evidence="3">
    <location>
        <begin position="191"/>
        <end position="253"/>
    </location>
</feature>
<protein>
    <recommendedName>
        <fullName evidence="3">t-SNARE coiled-coil homology domain-containing protein</fullName>
    </recommendedName>
</protein>
<dbReference type="InterPro" id="IPR000727">
    <property type="entry name" value="T_SNARE_dom"/>
</dbReference>
<keyword evidence="2" id="KW-0472">Membrane</keyword>
<dbReference type="OrthoDB" id="244190at2759"/>
<accession>A0A9W4XBI8</accession>
<dbReference type="Proteomes" id="UP001152885">
    <property type="component" value="Unassembled WGS sequence"/>
</dbReference>
<dbReference type="CDD" id="cd15859">
    <property type="entry name" value="SNARE_SYN8"/>
    <property type="match status" value="1"/>
</dbReference>
<dbReference type="EMBL" id="CANTUO010000001">
    <property type="protein sequence ID" value="CAI5756151.1"/>
    <property type="molecule type" value="Genomic_DNA"/>
</dbReference>
<name>A0A9W4XBI8_9ASCO</name>
<evidence type="ECO:0000259" key="3">
    <source>
        <dbReference type="PROSITE" id="PS50192"/>
    </source>
</evidence>
<comment type="caution">
    <text evidence="4">The sequence shown here is derived from an EMBL/GenBank/DDBJ whole genome shotgun (WGS) entry which is preliminary data.</text>
</comment>
<dbReference type="AlphaFoldDB" id="A0A9W4XBI8"/>
<keyword evidence="5" id="KW-1185">Reference proteome</keyword>
<dbReference type="SMART" id="SM00397">
    <property type="entry name" value="t_SNARE"/>
    <property type="match status" value="1"/>
</dbReference>
<sequence length="281" mass="32961">MSRIRETKLILSKIKFNLNELNDLIDERLNILDLNLQPSKNDDFELINNLQNIVKNFKLIEEININNDVDNLLLSQFKSYINQYNSLYNKLINDSTIEISEYQFEYKEKSVMKKDEILIKSVRFKDNPDKEDDDDEEEEVEVVNNNNIDNTNASQLMGTNINNINTFKPYKDEPEDEVESRNNHQLFAQHQQTMMNQDEDLNLLHQSINRQHLMSQDINSEIDDHLIILNDLESGIENSQSNLQLANKRLNKFRQITKENGSLITIIILTIILILLLIVLN</sequence>
<dbReference type="Pfam" id="PF05739">
    <property type="entry name" value="SNARE"/>
    <property type="match status" value="1"/>
</dbReference>
<keyword evidence="2" id="KW-1133">Transmembrane helix</keyword>
<feature type="transmembrane region" description="Helical" evidence="2">
    <location>
        <begin position="261"/>
        <end position="280"/>
    </location>
</feature>
<evidence type="ECO:0000256" key="2">
    <source>
        <dbReference type="SAM" id="Phobius"/>
    </source>
</evidence>
<organism evidence="4 5">
    <name type="scientific">Candida verbasci</name>
    <dbReference type="NCBI Taxonomy" id="1227364"/>
    <lineage>
        <taxon>Eukaryota</taxon>
        <taxon>Fungi</taxon>
        <taxon>Dikarya</taxon>
        <taxon>Ascomycota</taxon>
        <taxon>Saccharomycotina</taxon>
        <taxon>Pichiomycetes</taxon>
        <taxon>Debaryomycetaceae</taxon>
        <taxon>Candida/Lodderomyces clade</taxon>
        <taxon>Candida</taxon>
    </lineage>
</organism>